<dbReference type="RefSeq" id="WP_010731369.1">
    <property type="nucleotide sequence ID" value="NZ_KB949529.1"/>
</dbReference>
<reference evidence="5 6" key="1">
    <citation type="submission" date="2013-02" db="EMBL/GenBank/DDBJ databases">
        <title>The Genome Sequence of Enterococcus faecium HM1072.</title>
        <authorList>
            <consortium name="The Broad Institute Genome Sequencing Platform"/>
            <consortium name="The Broad Institute Genome Sequencing Center for Infectious Disease"/>
            <person name="Earl A.M."/>
            <person name="Gilmore M.S."/>
            <person name="Lebreton F."/>
            <person name="Courvalin P."/>
            <person name="Walker B."/>
            <person name="Young S.K."/>
            <person name="Zeng Q."/>
            <person name="Gargeya S."/>
            <person name="Fitzgerald M."/>
            <person name="Haas B."/>
            <person name="Abouelleil A."/>
            <person name="Alvarado L."/>
            <person name="Arachchi H.M."/>
            <person name="Berlin A.M."/>
            <person name="Chapman S.B."/>
            <person name="Dewar J."/>
            <person name="Goldberg J."/>
            <person name="Griggs A."/>
            <person name="Gujja S."/>
            <person name="Hansen M."/>
            <person name="Howarth C."/>
            <person name="Imamovic A."/>
            <person name="Larimer J."/>
            <person name="McCowan C."/>
            <person name="Murphy C."/>
            <person name="Neiman D."/>
            <person name="Pearson M."/>
            <person name="Priest M."/>
            <person name="Roberts A."/>
            <person name="Saif S."/>
            <person name="Shea T."/>
            <person name="Sisk P."/>
            <person name="Sykes S."/>
            <person name="Wortman J."/>
            <person name="Nusbaum C."/>
            <person name="Birren B."/>
        </authorList>
    </citation>
    <scope>NUCLEOTIDE SEQUENCE [LARGE SCALE GENOMIC DNA]</scope>
    <source>
        <strain evidence="5 6">HM1072</strain>
    </source>
</reference>
<dbReference type="AlphaFoldDB" id="A0A829FE74"/>
<protein>
    <recommendedName>
        <fullName evidence="7">Type III secretion system protein PrgH</fullName>
    </recommendedName>
</protein>
<dbReference type="Proteomes" id="UP000013897">
    <property type="component" value="Unassembled WGS sequence"/>
</dbReference>
<evidence type="ECO:0000256" key="3">
    <source>
        <dbReference type="ARBA" id="ARBA00023136"/>
    </source>
</evidence>
<dbReference type="EMBL" id="AITY01000062">
    <property type="protein sequence ID" value="EOM19195.1"/>
    <property type="molecule type" value="Genomic_DNA"/>
</dbReference>
<keyword evidence="2 4" id="KW-1133">Transmembrane helix</keyword>
<organism evidence="5 6">
    <name type="scientific">Enterococcus faecium EnGen0192</name>
    <dbReference type="NCBI Taxonomy" id="1157487"/>
    <lineage>
        <taxon>Bacteria</taxon>
        <taxon>Bacillati</taxon>
        <taxon>Bacillota</taxon>
        <taxon>Bacilli</taxon>
        <taxon>Lactobacillales</taxon>
        <taxon>Enterococcaceae</taxon>
        <taxon>Enterococcus</taxon>
    </lineage>
</organism>
<keyword evidence="3 4" id="KW-0472">Membrane</keyword>
<evidence type="ECO:0000313" key="6">
    <source>
        <dbReference type="Proteomes" id="UP000013897"/>
    </source>
</evidence>
<feature type="transmembrane region" description="Helical" evidence="4">
    <location>
        <begin position="189"/>
        <end position="209"/>
    </location>
</feature>
<gene>
    <name evidence="5" type="ORF">SSM_02797</name>
</gene>
<feature type="transmembrane region" description="Helical" evidence="4">
    <location>
        <begin position="67"/>
        <end position="97"/>
    </location>
</feature>
<evidence type="ECO:0008006" key="7">
    <source>
        <dbReference type="Google" id="ProtNLM"/>
    </source>
</evidence>
<evidence type="ECO:0000256" key="2">
    <source>
        <dbReference type="ARBA" id="ARBA00022989"/>
    </source>
</evidence>
<dbReference type="InterPro" id="IPR007688">
    <property type="entry name" value="Conjugal_tfr_TrbL/VirB6"/>
</dbReference>
<feature type="transmembrane region" description="Helical" evidence="4">
    <location>
        <begin position="229"/>
        <end position="252"/>
    </location>
</feature>
<evidence type="ECO:0000256" key="4">
    <source>
        <dbReference type="SAM" id="Phobius"/>
    </source>
</evidence>
<feature type="transmembrane region" description="Helical" evidence="4">
    <location>
        <begin position="29"/>
        <end position="47"/>
    </location>
</feature>
<accession>A0A829FE74</accession>
<evidence type="ECO:0000313" key="5">
    <source>
        <dbReference type="EMBL" id="EOM19195.1"/>
    </source>
</evidence>
<proteinExistence type="predicted"/>
<name>A0A829FE74_ENTFC</name>
<evidence type="ECO:0000256" key="1">
    <source>
        <dbReference type="ARBA" id="ARBA00022692"/>
    </source>
</evidence>
<dbReference type="Pfam" id="PF04610">
    <property type="entry name" value="TrbL"/>
    <property type="match status" value="1"/>
</dbReference>
<feature type="transmembrane region" description="Helical" evidence="4">
    <location>
        <begin position="131"/>
        <end position="154"/>
    </location>
</feature>
<keyword evidence="1 4" id="KW-0812">Transmembrane</keyword>
<dbReference type="GO" id="GO:0030255">
    <property type="term" value="P:protein secretion by the type IV secretion system"/>
    <property type="evidence" value="ECO:0007669"/>
    <property type="project" value="InterPro"/>
</dbReference>
<comment type="caution">
    <text evidence="5">The sequence shown here is derived from an EMBL/GenBank/DDBJ whole genome shotgun (WGS) entry which is preliminary data.</text>
</comment>
<sequence length="265" mass="29287">MNIPDSTLDQLFKSLSEYNPTTNQVMEKIATVMQPLAMAIVGILFLIELGNYSKKFNHDDGGMTTEVFINIAAKYLVAWALIMSSSHIIDGIVWFFIQMAKWIHSVLPLGSGADTVPGVADGSWWQKPLMFLFQIIAYVFIGIASVITNILVFLRSVQLYIVKAVAPILIAFFVSEEMKSTAVGFLKQVMAFALQGALLILLIGLIPVLTTNDFLSISFSGDFWDKAGEVIQCIMTYIALILKYIAIIILLIGSQNMAKRFVGAM</sequence>